<comment type="caution">
    <text evidence="2">The sequence shown here is derived from an EMBL/GenBank/DDBJ whole genome shotgun (WGS) entry which is preliminary data.</text>
</comment>
<dbReference type="Proteomes" id="UP001597024">
    <property type="component" value="Unassembled WGS sequence"/>
</dbReference>
<evidence type="ECO:0000313" key="2">
    <source>
        <dbReference type="EMBL" id="MFD0888396.1"/>
    </source>
</evidence>
<sequence length="92" mass="10215">LLRALPGIGVWTSAEVRQRSHGDADALSVGDYHLSSLVGWALTGQRADDAEMLRLLAPYLGHRHRVSRLLRSDGGRPPARGPRARVRDYRSF</sequence>
<proteinExistence type="predicted"/>
<dbReference type="SUPFAM" id="SSF48150">
    <property type="entry name" value="DNA-glycosylase"/>
    <property type="match status" value="1"/>
</dbReference>
<accession>A0ABW3DZY8</accession>
<reference evidence="3" key="1">
    <citation type="journal article" date="2019" name="Int. J. Syst. Evol. Microbiol.">
        <title>The Global Catalogue of Microorganisms (GCM) 10K type strain sequencing project: providing services to taxonomists for standard genome sequencing and annotation.</title>
        <authorList>
            <consortium name="The Broad Institute Genomics Platform"/>
            <consortium name="The Broad Institute Genome Sequencing Center for Infectious Disease"/>
            <person name="Wu L."/>
            <person name="Ma J."/>
        </authorList>
    </citation>
    <scope>NUCLEOTIDE SEQUENCE [LARGE SCALE GENOMIC DNA]</scope>
    <source>
        <strain evidence="3">CCUG 62974</strain>
    </source>
</reference>
<keyword evidence="3" id="KW-1185">Reference proteome</keyword>
<feature type="region of interest" description="Disordered" evidence="1">
    <location>
        <begin position="70"/>
        <end position="92"/>
    </location>
</feature>
<gene>
    <name evidence="2" type="ORF">ACFQ08_28010</name>
</gene>
<evidence type="ECO:0000256" key="1">
    <source>
        <dbReference type="SAM" id="MobiDB-lite"/>
    </source>
</evidence>
<dbReference type="EMBL" id="JBHTHX010001314">
    <property type="protein sequence ID" value="MFD0888396.1"/>
    <property type="molecule type" value="Genomic_DNA"/>
</dbReference>
<evidence type="ECO:0000313" key="3">
    <source>
        <dbReference type="Proteomes" id="UP001597024"/>
    </source>
</evidence>
<feature type="non-terminal residue" evidence="2">
    <location>
        <position position="1"/>
    </location>
</feature>
<organism evidence="2 3">
    <name type="scientific">Streptosporangium algeriense</name>
    <dbReference type="NCBI Taxonomy" id="1682748"/>
    <lineage>
        <taxon>Bacteria</taxon>
        <taxon>Bacillati</taxon>
        <taxon>Actinomycetota</taxon>
        <taxon>Actinomycetes</taxon>
        <taxon>Streptosporangiales</taxon>
        <taxon>Streptosporangiaceae</taxon>
        <taxon>Streptosporangium</taxon>
    </lineage>
</organism>
<protein>
    <submittedName>
        <fullName evidence="2">DNA-3-methyladenine glycosylase 2 family protein</fullName>
    </submittedName>
</protein>
<dbReference type="InterPro" id="IPR011257">
    <property type="entry name" value="DNA_glycosylase"/>
</dbReference>
<name>A0ABW3DZY8_9ACTN</name>